<protein>
    <submittedName>
        <fullName evidence="1">Uncharacterized protein</fullName>
    </submittedName>
</protein>
<proteinExistence type="predicted"/>
<evidence type="ECO:0000313" key="1">
    <source>
        <dbReference type="EMBL" id="KAL0068998.1"/>
    </source>
</evidence>
<dbReference type="Proteomes" id="UP001437256">
    <property type="component" value="Unassembled WGS sequence"/>
</dbReference>
<organism evidence="1 2">
    <name type="scientific">Marasmius tenuissimus</name>
    <dbReference type="NCBI Taxonomy" id="585030"/>
    <lineage>
        <taxon>Eukaryota</taxon>
        <taxon>Fungi</taxon>
        <taxon>Dikarya</taxon>
        <taxon>Basidiomycota</taxon>
        <taxon>Agaricomycotina</taxon>
        <taxon>Agaricomycetes</taxon>
        <taxon>Agaricomycetidae</taxon>
        <taxon>Agaricales</taxon>
        <taxon>Marasmiineae</taxon>
        <taxon>Marasmiaceae</taxon>
        <taxon>Marasmius</taxon>
    </lineage>
</organism>
<evidence type="ECO:0000313" key="2">
    <source>
        <dbReference type="Proteomes" id="UP001437256"/>
    </source>
</evidence>
<accession>A0ABR3A5R5</accession>
<dbReference type="EMBL" id="JBBXMP010000015">
    <property type="protein sequence ID" value="KAL0068998.1"/>
    <property type="molecule type" value="Genomic_DNA"/>
</dbReference>
<name>A0ABR3A5R5_9AGAR</name>
<gene>
    <name evidence="1" type="ORF">AAF712_003991</name>
</gene>
<dbReference type="Gene3D" id="1.25.40.10">
    <property type="entry name" value="Tetratricopeptide repeat domain"/>
    <property type="match status" value="1"/>
</dbReference>
<dbReference type="InterPro" id="IPR011990">
    <property type="entry name" value="TPR-like_helical_dom_sf"/>
</dbReference>
<reference evidence="1 2" key="1">
    <citation type="submission" date="2024-05" db="EMBL/GenBank/DDBJ databases">
        <title>A draft genome resource for the thread blight pathogen Marasmius tenuissimus strain MS-2.</title>
        <authorList>
            <person name="Yulfo-Soto G.E."/>
            <person name="Baruah I.K."/>
            <person name="Amoako-Attah I."/>
            <person name="Bukari Y."/>
            <person name="Meinhardt L.W."/>
            <person name="Bailey B.A."/>
            <person name="Cohen S.P."/>
        </authorList>
    </citation>
    <scope>NUCLEOTIDE SEQUENCE [LARGE SCALE GENOMIC DNA]</scope>
    <source>
        <strain evidence="1 2">MS-2</strain>
    </source>
</reference>
<sequence>MNLGWRSLVRKRNRSFHLQLPFFLPIRGYVEDVFESPSQFAADLRRNRQLEFRANLSQSKGLASLIKDGHHRMALATRDEMLNNGKDIPWDDSFFEAAHYALGESSMESSFPSFVKWIDLLPTAGRYSRAQHENFARLQNTLANHQHSRVDFLYQFALILAGKGYRDFVQDRLMPLIKEQGTPEMIHDLKFQLLPTKLSSTSFADVFEPEDDEYSANYLESPVSEVEDVRAGVVKRLHECIEAGLLDEARTILSELESINHSVPPHSLYEKAAAMALTMNGQDRSVVQDSFMLFFPHVPPLHQQPSETATPILETIQMIIRDHSLILPQVALVLASKGYAPLLSPIIFPTLLRTTPPESARPFLGEYERLNEEYQRERPASSKYFKLRYVPPEPGMRLALSLKAIRESAIRALADIGHLELAVDLIPGPDQRAVRLSQRIYSRLLTALEKRRDYLKMNAGLNQIAKLNALLGKVRPMYYEASQEALPYADLDMERPHVLDITTTTHLANAIRLVKASLPFNAPRRKRARRVDGPTMVKILTVLSSPDVVLENPSGLPECISTTRPNLLRLLRRRALLSNERATKMWLFCEMVHLWHERRYGQIIRIFRSYFWCYGVPAREVESVAHSQPSPWDSQWVRLMVQGIPEKGILPKPKFYPTAYQHTSLVWQSLVMFHEDNKGKISELYRRMVFYARAYHEASKQLSGDDTTVLDAPYTPSLESDSESGSSSYPIIAQENPFICVENFTPFIRQLSPGPGRRILGRRDLDPTKIIRDMMSLGLRPTIHQYTELARKYILNSDGNRALTIMDHLERVNFHQDSVAPRNSSLPEPDVIFYVALMRAFLNMNDLEGVAEVDRRLMSRHGSLEALLASLEKKKQTERVKEDVDTIVQAYEDWELLEGTERKDNKGTNASRATAQ</sequence>
<keyword evidence="2" id="KW-1185">Reference proteome</keyword>
<comment type="caution">
    <text evidence="1">The sequence shown here is derived from an EMBL/GenBank/DDBJ whole genome shotgun (WGS) entry which is preliminary data.</text>
</comment>